<organism evidence="1 2">
    <name type="scientific">Saccharothrix tamanrassetensis</name>
    <dbReference type="NCBI Taxonomy" id="1051531"/>
    <lineage>
        <taxon>Bacteria</taxon>
        <taxon>Bacillati</taxon>
        <taxon>Actinomycetota</taxon>
        <taxon>Actinomycetes</taxon>
        <taxon>Pseudonocardiales</taxon>
        <taxon>Pseudonocardiaceae</taxon>
        <taxon>Saccharothrix</taxon>
    </lineage>
</organism>
<keyword evidence="2" id="KW-1185">Reference proteome</keyword>
<evidence type="ECO:0000313" key="1">
    <source>
        <dbReference type="EMBL" id="MBB5958905.1"/>
    </source>
</evidence>
<comment type="caution">
    <text evidence="1">The sequence shown here is derived from an EMBL/GenBank/DDBJ whole genome shotgun (WGS) entry which is preliminary data.</text>
</comment>
<protein>
    <submittedName>
        <fullName evidence="1">Uncharacterized protein</fullName>
    </submittedName>
</protein>
<name>A0A841CSF6_9PSEU</name>
<sequence>MPVPIEQRLHKALGVRGLDLVLLKASDLGRRLHVHPEDDDWGVLAKVLWQVENTIRLVTNDEKNRDILRYAYNTPRDSELNARWLGDRLELLAGRRGKGWAAFTTNKVVGRLTTSVGGHLRRNLPVPPAERLVELVEVEREYSRTGIGRARIEVDGNHLSNLIDAWNTSRRDEIEYWLERWTLHFEVEDDYLATVRTAERGEFLCVFTTAERLGEYQRSSGRRPGGSATRAEGVHVLGLIARIPGVGLAVDPVVGGTGSTYWTAEEVARRWSVEE</sequence>
<evidence type="ECO:0000313" key="2">
    <source>
        <dbReference type="Proteomes" id="UP000547510"/>
    </source>
</evidence>
<proteinExistence type="predicted"/>
<reference evidence="1 2" key="1">
    <citation type="submission" date="2020-08" db="EMBL/GenBank/DDBJ databases">
        <title>Genomic Encyclopedia of Type Strains, Phase III (KMG-III): the genomes of soil and plant-associated and newly described type strains.</title>
        <authorList>
            <person name="Whitman W."/>
        </authorList>
    </citation>
    <scope>NUCLEOTIDE SEQUENCE [LARGE SCALE GENOMIC DNA]</scope>
    <source>
        <strain evidence="1 2">CECT 8640</strain>
    </source>
</reference>
<gene>
    <name evidence="1" type="ORF">FHS29_005514</name>
</gene>
<accession>A0A841CSF6</accession>
<dbReference type="EMBL" id="JACHJN010000009">
    <property type="protein sequence ID" value="MBB5958905.1"/>
    <property type="molecule type" value="Genomic_DNA"/>
</dbReference>
<dbReference type="RefSeq" id="WP_184695315.1">
    <property type="nucleotide sequence ID" value="NZ_JACHJN010000009.1"/>
</dbReference>
<dbReference type="AlphaFoldDB" id="A0A841CSF6"/>
<dbReference type="Proteomes" id="UP000547510">
    <property type="component" value="Unassembled WGS sequence"/>
</dbReference>